<dbReference type="InterPro" id="IPR032675">
    <property type="entry name" value="LRR_dom_sf"/>
</dbReference>
<dbReference type="EMBL" id="BPQB01000009">
    <property type="protein sequence ID" value="GJE88383.1"/>
    <property type="molecule type" value="Genomic_DNA"/>
</dbReference>
<evidence type="ECO:0000313" key="2">
    <source>
        <dbReference type="Proteomes" id="UP000703269"/>
    </source>
</evidence>
<dbReference type="Gene3D" id="3.80.10.10">
    <property type="entry name" value="Ribonuclease Inhibitor"/>
    <property type="match status" value="1"/>
</dbReference>
<keyword evidence="2" id="KW-1185">Reference proteome</keyword>
<gene>
    <name evidence="1" type="ORF">PsYK624_044660</name>
</gene>
<dbReference type="OrthoDB" id="2797325at2759"/>
<dbReference type="Proteomes" id="UP000703269">
    <property type="component" value="Unassembled WGS sequence"/>
</dbReference>
<comment type="caution">
    <text evidence="1">The sequence shown here is derived from an EMBL/GenBank/DDBJ whole genome shotgun (WGS) entry which is preliminary data.</text>
</comment>
<evidence type="ECO:0008006" key="3">
    <source>
        <dbReference type="Google" id="ProtNLM"/>
    </source>
</evidence>
<organism evidence="1 2">
    <name type="scientific">Phanerochaete sordida</name>
    <dbReference type="NCBI Taxonomy" id="48140"/>
    <lineage>
        <taxon>Eukaryota</taxon>
        <taxon>Fungi</taxon>
        <taxon>Dikarya</taxon>
        <taxon>Basidiomycota</taxon>
        <taxon>Agaricomycotina</taxon>
        <taxon>Agaricomycetes</taxon>
        <taxon>Polyporales</taxon>
        <taxon>Phanerochaetaceae</taxon>
        <taxon>Phanerochaete</taxon>
    </lineage>
</organism>
<evidence type="ECO:0000313" key="1">
    <source>
        <dbReference type="EMBL" id="GJE88383.1"/>
    </source>
</evidence>
<name>A0A9P3G3F1_9APHY</name>
<protein>
    <recommendedName>
        <fullName evidence="3">F-box domain-containing protein</fullName>
    </recommendedName>
</protein>
<proteinExistence type="predicted"/>
<accession>A0A9P3G3F1</accession>
<reference evidence="1 2" key="1">
    <citation type="submission" date="2021-08" db="EMBL/GenBank/DDBJ databases">
        <title>Draft Genome Sequence of Phanerochaete sordida strain YK-624.</title>
        <authorList>
            <person name="Mori T."/>
            <person name="Dohra H."/>
            <person name="Suzuki T."/>
            <person name="Kawagishi H."/>
            <person name="Hirai H."/>
        </authorList>
    </citation>
    <scope>NUCLEOTIDE SEQUENCE [LARGE SCALE GENOMIC DNA]</scope>
    <source>
        <strain evidence="1 2">YK-624</strain>
    </source>
</reference>
<sequence length="408" mass="45465">MPTPAAGPLLPPGAARLPPELCDQVIDNVAGYYDLHDSVRTLLACSLTCRSWVGRARRHLYRFGAVAKTRTQFAALLQRLEAQPGLLETRVLDVGYDRDPAQAPAQTWVGTVPGALARRLAHVRRLRLACVPPVLHRSFYVVLAQFRALTGLLLHGCAFPHVKDFARLVLGFRSLVQLYLSRLEWPVERKAGAHAVACRGMKRMAQLRLEVLNITISPPHVMVDACNWLLYTSSGSSLHTISIDFPAVEPRALVPDIVARLLRTCGPTLRNLRMRFDSVLTAADCAQILCGLSLEECKQFRTLSTRALPPDQICIDALTNLVNTLPSDTSVLEDVSFWYHGKHYFQGFPWTALDQALSDKTKHPRFKKLAVTVRQSEDAAILAPLLYAAGKLALYETDSDHGEQFRFW</sequence>
<dbReference type="AlphaFoldDB" id="A0A9P3G3F1"/>